<name>A0AAU7Y8H5_9PSED</name>
<organism evidence="2">
    <name type="scientific">Pseudomonas solani</name>
    <dbReference type="NCBI Taxonomy" id="2731552"/>
    <lineage>
        <taxon>Bacteria</taxon>
        <taxon>Pseudomonadati</taxon>
        <taxon>Pseudomonadota</taxon>
        <taxon>Gammaproteobacteria</taxon>
        <taxon>Pseudomonadales</taxon>
        <taxon>Pseudomonadaceae</taxon>
        <taxon>Pseudomonas</taxon>
    </lineage>
</organism>
<dbReference type="EMBL" id="CP158373">
    <property type="protein sequence ID" value="XBY66253.1"/>
    <property type="molecule type" value="Genomic_DNA"/>
</dbReference>
<dbReference type="AlphaFoldDB" id="A0AAU7Y8H5"/>
<keyword evidence="1" id="KW-0812">Transmembrane</keyword>
<proteinExistence type="predicted"/>
<keyword evidence="1" id="KW-0472">Membrane</keyword>
<accession>A0AAU7Y8H5</accession>
<keyword evidence="1" id="KW-1133">Transmembrane helix</keyword>
<evidence type="ECO:0000256" key="1">
    <source>
        <dbReference type="SAM" id="Phobius"/>
    </source>
</evidence>
<gene>
    <name evidence="2" type="ORF">ABS648_10985</name>
</gene>
<protein>
    <submittedName>
        <fullName evidence="2">Uncharacterized protein</fullName>
    </submittedName>
</protein>
<reference evidence="2" key="1">
    <citation type="submission" date="2023-08" db="EMBL/GenBank/DDBJ databases">
        <title>Increased levels of nutrients transform a symbiont into a lethal pathobiont.</title>
        <authorList>
            <person name="Lachnit T."/>
            <person name="Ulrich L."/>
            <person name="Willmer F.M."/>
            <person name="Hasenbein T."/>
            <person name="Steiner L.X."/>
            <person name="Wolters M."/>
            <person name="Herbst E.M."/>
            <person name="Deines P."/>
        </authorList>
    </citation>
    <scope>NUCLEOTIDE SEQUENCE</scope>
    <source>
        <strain evidence="2">T3</strain>
    </source>
</reference>
<sequence length="157" mass="18051">MLMKLAPKKHNPRNFYLSVAAAILILCVGRYFAIESEREKGTQLALLAQQLSQLNATLPKKVDRLTTLEYVGLSSSDTIFYRYQVNMKESTLSEEERANMEAGLRSGLERLACKETKFLAAMRKYNIHMEHFYRARDGELFTIEIHADQLSCPESKR</sequence>
<feature type="transmembrane region" description="Helical" evidence="1">
    <location>
        <begin position="15"/>
        <end position="33"/>
    </location>
</feature>
<evidence type="ECO:0000313" key="2">
    <source>
        <dbReference type="EMBL" id="XBY66253.1"/>
    </source>
</evidence>
<dbReference type="RefSeq" id="WP_350448226.1">
    <property type="nucleotide sequence ID" value="NZ_CP158373.1"/>
</dbReference>